<comment type="caution">
    <text evidence="1">The sequence shown here is derived from an EMBL/GenBank/DDBJ whole genome shotgun (WGS) entry which is preliminary data.</text>
</comment>
<evidence type="ECO:0000313" key="2">
    <source>
        <dbReference type="Proteomes" id="UP001273589"/>
    </source>
</evidence>
<evidence type="ECO:0000313" key="1">
    <source>
        <dbReference type="EMBL" id="MDX3129788.1"/>
    </source>
</evidence>
<dbReference type="EMBL" id="JARAWN010000033">
    <property type="protein sequence ID" value="MDX3129788.1"/>
    <property type="molecule type" value="Genomic_DNA"/>
</dbReference>
<dbReference type="NCBIfam" id="NF047719">
    <property type="entry name" value="SCO6745_fam_HTH"/>
    <property type="match status" value="1"/>
</dbReference>
<organism evidence="1 2">
    <name type="scientific">Streptomyces europaeiscabiei</name>
    <dbReference type="NCBI Taxonomy" id="146819"/>
    <lineage>
        <taxon>Bacteria</taxon>
        <taxon>Bacillati</taxon>
        <taxon>Actinomycetota</taxon>
        <taxon>Actinomycetes</taxon>
        <taxon>Kitasatosporales</taxon>
        <taxon>Streptomycetaceae</taxon>
        <taxon>Streptomyces</taxon>
    </lineage>
</organism>
<name>A0AAJ2PMB2_9ACTN</name>
<proteinExistence type="predicted"/>
<gene>
    <name evidence="1" type="ORF">PV367_08245</name>
</gene>
<reference evidence="1" key="1">
    <citation type="journal article" date="2023" name="Microb. Genom.">
        <title>Mesoterricola silvestris gen. nov., sp. nov., Mesoterricola sediminis sp. nov., Geothrix oryzae sp. nov., Geothrix edaphica sp. nov., Geothrix rubra sp. nov., and Geothrix limicola sp. nov., six novel members of Acidobacteriota isolated from soils.</title>
        <authorList>
            <person name="Weisberg A.J."/>
            <person name="Pearce E."/>
            <person name="Kramer C.G."/>
            <person name="Chang J.H."/>
            <person name="Clarke C.R."/>
        </authorList>
    </citation>
    <scope>NUCLEOTIDE SEQUENCE</scope>
    <source>
        <strain evidence="1">ND06-05F</strain>
    </source>
</reference>
<dbReference type="Proteomes" id="UP001273589">
    <property type="component" value="Unassembled WGS sequence"/>
</dbReference>
<protein>
    <recommendedName>
        <fullName evidence="3">SalK</fullName>
    </recommendedName>
</protein>
<evidence type="ECO:0008006" key="3">
    <source>
        <dbReference type="Google" id="ProtNLM"/>
    </source>
</evidence>
<dbReference type="Pfam" id="PF21863">
    <property type="entry name" value="HTH_67"/>
    <property type="match status" value="1"/>
</dbReference>
<dbReference type="InterPro" id="IPR054058">
    <property type="entry name" value="HTH_67"/>
</dbReference>
<accession>A0AAJ2PMB2</accession>
<dbReference type="RefSeq" id="WP_319690260.1">
    <property type="nucleotide sequence ID" value="NZ_JARAWN010000033.1"/>
</dbReference>
<dbReference type="AlphaFoldDB" id="A0AAJ2PMB2"/>
<sequence length="294" mass="30909">MSAPAVARRDPARVLHDVLEPYHAVMYYAPQVYEAFRGVGLSGTWRGYFGGRAAPLGAVTAPVVTAAFYHFRPSLVAAAVPAVWETAAPEKVLAARLAGVDAALRAVLGDVVDGPELAEAASLATDAAGACTVPGRPLGGANAALAPPTAAHLALWQATTTLREFRGDGHVAALTHAGFDGVEALVSITAAGGEVRKDIQARRGWTDEEWAQGERRLRDRGLLDADGQLTPEGRAARNTVEELTDRFAAAPWNALGPAGTRRLHALLRPIGERVINGLRLPLSVPTEPSDPFDS</sequence>